<dbReference type="GO" id="GO:0012505">
    <property type="term" value="C:endomembrane system"/>
    <property type="evidence" value="ECO:0007669"/>
    <property type="project" value="UniProtKB-SubCell"/>
</dbReference>
<dbReference type="GO" id="GO:0005345">
    <property type="term" value="F:purine nucleobase transmembrane transporter activity"/>
    <property type="evidence" value="ECO:0007669"/>
    <property type="project" value="TreeGrafter"/>
</dbReference>
<comment type="similarity">
    <text evidence="2">Belongs to the nucleobase:cation symporter-2 (NCS2) (TC 2.A.40) family. Azg-like subfamily.</text>
</comment>
<dbReference type="STRING" id="1231623.Tasa_019_047"/>
<dbReference type="AlphaFoldDB" id="A0A0D6ML61"/>
<evidence type="ECO:0000313" key="8">
    <source>
        <dbReference type="EMBL" id="GAN54362.1"/>
    </source>
</evidence>
<evidence type="ECO:0000256" key="7">
    <source>
        <dbReference type="SAM" id="Phobius"/>
    </source>
</evidence>
<feature type="transmembrane region" description="Helical" evidence="7">
    <location>
        <begin position="20"/>
        <end position="41"/>
    </location>
</feature>
<feature type="transmembrane region" description="Helical" evidence="7">
    <location>
        <begin position="330"/>
        <end position="351"/>
    </location>
</feature>
<organism evidence="8 9">
    <name type="scientific">Tanticharoenia sakaeratensis NBRC 103193</name>
    <dbReference type="NCBI Taxonomy" id="1231623"/>
    <lineage>
        <taxon>Bacteria</taxon>
        <taxon>Pseudomonadati</taxon>
        <taxon>Pseudomonadota</taxon>
        <taxon>Alphaproteobacteria</taxon>
        <taxon>Acetobacterales</taxon>
        <taxon>Acetobacteraceae</taxon>
        <taxon>Tanticharoenia</taxon>
    </lineage>
</organism>
<feature type="transmembrane region" description="Helical" evidence="7">
    <location>
        <begin position="427"/>
        <end position="446"/>
    </location>
</feature>
<dbReference type="RefSeq" id="WP_241767703.1">
    <property type="nucleotide sequence ID" value="NZ_BALE01000019.1"/>
</dbReference>
<feature type="transmembrane region" description="Helical" evidence="7">
    <location>
        <begin position="134"/>
        <end position="153"/>
    </location>
</feature>
<dbReference type="EMBL" id="BALE01000019">
    <property type="protein sequence ID" value="GAN54362.1"/>
    <property type="molecule type" value="Genomic_DNA"/>
</dbReference>
<feature type="transmembrane region" description="Helical" evidence="7">
    <location>
        <begin position="53"/>
        <end position="74"/>
    </location>
</feature>
<sequence length="451" mass="47500">MPDRGFLDRRFSVRARGSTIPREVIGGLTTFAAMAYCVAVNPMVMQDAGMDRASVLSATCLIAIICTTIMGLWANLPLGLAPAMGSNVVFAVVLVRQMSMPWPAALALVSLTGGIFLVMTMTGLRERIAQAIPLSLRVGIQGAVGFVILFIGMRHAGFVVPNRSTFVAMGPIGDPRVLLTLAGFIATPVLVARRVPGALILSIAVLTIAGLFLPDGHGGTITRWPTRIVALPVWPRATAFHQDWPWLAQHVVSIMPMMFFFLCTELFGSLANVLSAMSAAGLVAENGHIPHARRTFATDAIGSMAGPLLGTSVVTVYSESVTGVQAGARTGLAALVIAGGFCLALFFWPVFMIIPAQATAPALLVVGLMMLQGLRALDLSDLAECGPALLTIVIAAMTANLINGMAFGVFAHIALMSAHGRAREMSPVIWALGVIFGLFFLVSAGLHPHGH</sequence>
<keyword evidence="6 7" id="KW-0472">Membrane</keyword>
<evidence type="ECO:0000256" key="2">
    <source>
        <dbReference type="ARBA" id="ARBA00005697"/>
    </source>
</evidence>
<dbReference type="Proteomes" id="UP000032679">
    <property type="component" value="Unassembled WGS sequence"/>
</dbReference>
<accession>A0A0D6ML61</accession>
<keyword evidence="9" id="KW-1185">Reference proteome</keyword>
<comment type="subcellular location">
    <subcellularLocation>
        <location evidence="1">Endomembrane system</location>
        <topology evidence="1">Multi-pass membrane protein</topology>
    </subcellularLocation>
</comment>
<reference evidence="8 9" key="1">
    <citation type="submission" date="2012-10" db="EMBL/GenBank/DDBJ databases">
        <title>Genome sequencing of Tanticharoenia sakaeratensis NBRC 103193.</title>
        <authorList>
            <person name="Azuma Y."/>
            <person name="Hadano H."/>
            <person name="Hirakawa H."/>
            <person name="Matsushita K."/>
        </authorList>
    </citation>
    <scope>NUCLEOTIDE SEQUENCE [LARGE SCALE GENOMIC DNA]</scope>
    <source>
        <strain evidence="8 9">NBRC 103193</strain>
    </source>
</reference>
<evidence type="ECO:0000313" key="9">
    <source>
        <dbReference type="Proteomes" id="UP000032679"/>
    </source>
</evidence>
<dbReference type="Pfam" id="PF00860">
    <property type="entry name" value="Xan_ur_permease"/>
    <property type="match status" value="1"/>
</dbReference>
<feature type="transmembrane region" description="Helical" evidence="7">
    <location>
        <begin position="198"/>
        <end position="214"/>
    </location>
</feature>
<feature type="transmembrane region" description="Helical" evidence="7">
    <location>
        <begin position="358"/>
        <end position="377"/>
    </location>
</feature>
<evidence type="ECO:0000256" key="1">
    <source>
        <dbReference type="ARBA" id="ARBA00004127"/>
    </source>
</evidence>
<feature type="transmembrane region" description="Helical" evidence="7">
    <location>
        <begin position="389"/>
        <end position="415"/>
    </location>
</feature>
<dbReference type="InterPro" id="IPR006043">
    <property type="entry name" value="NCS2"/>
</dbReference>
<dbReference type="GO" id="GO:0005886">
    <property type="term" value="C:plasma membrane"/>
    <property type="evidence" value="ECO:0007669"/>
    <property type="project" value="TreeGrafter"/>
</dbReference>
<evidence type="ECO:0000256" key="5">
    <source>
        <dbReference type="ARBA" id="ARBA00022989"/>
    </source>
</evidence>
<evidence type="ECO:0000256" key="4">
    <source>
        <dbReference type="ARBA" id="ARBA00022692"/>
    </source>
</evidence>
<proteinExistence type="inferred from homology"/>
<dbReference type="PANTHER" id="PTHR43337:SF1">
    <property type="entry name" value="XANTHINE_URACIL PERMEASE C887.17-RELATED"/>
    <property type="match status" value="1"/>
</dbReference>
<gene>
    <name evidence="8" type="ORF">Tasa_019_047</name>
</gene>
<name>A0A0D6ML61_9PROT</name>
<keyword evidence="4 7" id="KW-0812">Transmembrane</keyword>
<evidence type="ECO:0000256" key="6">
    <source>
        <dbReference type="ARBA" id="ARBA00023136"/>
    </source>
</evidence>
<keyword evidence="3" id="KW-0813">Transport</keyword>
<feature type="transmembrane region" description="Helical" evidence="7">
    <location>
        <begin position="254"/>
        <end position="284"/>
    </location>
</feature>
<protein>
    <submittedName>
        <fullName evidence="8">Permease</fullName>
    </submittedName>
</protein>
<feature type="transmembrane region" description="Helical" evidence="7">
    <location>
        <begin position="173"/>
        <end position="191"/>
    </location>
</feature>
<evidence type="ECO:0000256" key="3">
    <source>
        <dbReference type="ARBA" id="ARBA00022448"/>
    </source>
</evidence>
<feature type="transmembrane region" description="Helical" evidence="7">
    <location>
        <begin position="296"/>
        <end position="318"/>
    </location>
</feature>
<dbReference type="InterPro" id="IPR045018">
    <property type="entry name" value="Azg-like"/>
</dbReference>
<feature type="transmembrane region" description="Helical" evidence="7">
    <location>
        <begin position="102"/>
        <end position="122"/>
    </location>
</feature>
<keyword evidence="5 7" id="KW-1133">Transmembrane helix</keyword>
<comment type="caution">
    <text evidence="8">The sequence shown here is derived from an EMBL/GenBank/DDBJ whole genome shotgun (WGS) entry which is preliminary data.</text>
</comment>
<dbReference type="PANTHER" id="PTHR43337">
    <property type="entry name" value="XANTHINE/URACIL PERMEASE C887.17-RELATED"/>
    <property type="match status" value="1"/>
</dbReference>